<organism evidence="1 2">
    <name type="scientific">Aerosakkonema funiforme FACHB-1375</name>
    <dbReference type="NCBI Taxonomy" id="2949571"/>
    <lineage>
        <taxon>Bacteria</taxon>
        <taxon>Bacillati</taxon>
        <taxon>Cyanobacteriota</taxon>
        <taxon>Cyanophyceae</taxon>
        <taxon>Oscillatoriophycideae</taxon>
        <taxon>Aerosakkonematales</taxon>
        <taxon>Aerosakkonemataceae</taxon>
        <taxon>Aerosakkonema</taxon>
    </lineage>
</organism>
<dbReference type="AlphaFoldDB" id="A0A926VFW5"/>
<evidence type="ECO:0000313" key="1">
    <source>
        <dbReference type="EMBL" id="MBD2181874.1"/>
    </source>
</evidence>
<proteinExistence type="predicted"/>
<accession>A0A926VFW5</accession>
<reference evidence="1" key="1">
    <citation type="journal article" date="2015" name="ISME J.">
        <title>Draft Genome Sequence of Streptomyces incarnatus NRRL8089, which Produces the Nucleoside Antibiotic Sinefungin.</title>
        <authorList>
            <person name="Oshima K."/>
            <person name="Hattori M."/>
            <person name="Shimizu H."/>
            <person name="Fukuda K."/>
            <person name="Nemoto M."/>
            <person name="Inagaki K."/>
            <person name="Tamura T."/>
        </authorList>
    </citation>
    <scope>NUCLEOTIDE SEQUENCE</scope>
    <source>
        <strain evidence="1">FACHB-1375</strain>
    </source>
</reference>
<keyword evidence="2" id="KW-1185">Reference proteome</keyword>
<dbReference type="RefSeq" id="WP_190464684.1">
    <property type="nucleotide sequence ID" value="NZ_JACJPW010000027.1"/>
</dbReference>
<comment type="caution">
    <text evidence="1">The sequence shown here is derived from an EMBL/GenBank/DDBJ whole genome shotgun (WGS) entry which is preliminary data.</text>
</comment>
<dbReference type="Proteomes" id="UP000641646">
    <property type="component" value="Unassembled WGS sequence"/>
</dbReference>
<name>A0A926VFW5_9CYAN</name>
<gene>
    <name evidence="1" type="ORF">H6G03_12275</name>
</gene>
<dbReference type="EMBL" id="JACJPW010000027">
    <property type="protein sequence ID" value="MBD2181874.1"/>
    <property type="molecule type" value="Genomic_DNA"/>
</dbReference>
<protein>
    <submittedName>
        <fullName evidence="1">Uncharacterized protein</fullName>
    </submittedName>
</protein>
<reference evidence="1" key="2">
    <citation type="submission" date="2020-08" db="EMBL/GenBank/DDBJ databases">
        <authorList>
            <person name="Chen M."/>
            <person name="Teng W."/>
            <person name="Zhao L."/>
            <person name="Hu C."/>
            <person name="Zhou Y."/>
            <person name="Han B."/>
            <person name="Song L."/>
            <person name="Shu W."/>
        </authorList>
    </citation>
    <scope>NUCLEOTIDE SEQUENCE</scope>
    <source>
        <strain evidence="1">FACHB-1375</strain>
    </source>
</reference>
<sequence>MNKLLVFKPNITLRDLSDPYYYGPFYTSYAFAYEDNDYYYALPGKVKLNALPRTEKKTSRYPTLEDWIKEHFKATDIRLSKHQPGQFYKRMWHPPDYLPRKKLISNPEGFTQSLIVIELLIRKMQELFLTVEPCRKNLFSFGHKIRELLLLACMEVETSWVGILKEHEYTKNRYKTNDYVKLLEPMCLANYELALRWYPNFPSFKPFSCWNVNRPTKSLYWYDAYNATKHDREAHLNRATLLNAVHAVGAVVVMFSAQYGIEQNESLFNIINSAFVIDFEYCPERFYIPFRRENVSSSLEFSEAKYSF</sequence>
<evidence type="ECO:0000313" key="2">
    <source>
        <dbReference type="Proteomes" id="UP000641646"/>
    </source>
</evidence>